<feature type="region of interest" description="Disordered" evidence="1">
    <location>
        <begin position="1"/>
        <end position="48"/>
    </location>
</feature>
<accession>A0A6C0DRJ5</accession>
<evidence type="ECO:0000256" key="1">
    <source>
        <dbReference type="SAM" id="MobiDB-lite"/>
    </source>
</evidence>
<dbReference type="SUPFAM" id="SSF47592">
    <property type="entry name" value="SWIB/MDM2 domain"/>
    <property type="match status" value="1"/>
</dbReference>
<feature type="region of interest" description="Disordered" evidence="1">
    <location>
        <begin position="111"/>
        <end position="138"/>
    </location>
</feature>
<feature type="domain" description="DM2" evidence="2">
    <location>
        <begin position="137"/>
        <end position="217"/>
    </location>
</feature>
<dbReference type="InterPro" id="IPR003121">
    <property type="entry name" value="SWIB_MDM2_domain"/>
</dbReference>
<evidence type="ECO:0000259" key="2">
    <source>
        <dbReference type="PROSITE" id="PS51925"/>
    </source>
</evidence>
<proteinExistence type="predicted"/>
<reference evidence="3" key="1">
    <citation type="journal article" date="2020" name="Nature">
        <title>Giant virus diversity and host interactions through global metagenomics.</title>
        <authorList>
            <person name="Schulz F."/>
            <person name="Roux S."/>
            <person name="Paez-Espino D."/>
            <person name="Jungbluth S."/>
            <person name="Walsh D.A."/>
            <person name="Denef V.J."/>
            <person name="McMahon K.D."/>
            <person name="Konstantinidis K.T."/>
            <person name="Eloe-Fadrosh E.A."/>
            <person name="Kyrpides N.C."/>
            <person name="Woyke T."/>
        </authorList>
    </citation>
    <scope>NUCLEOTIDE SEQUENCE</scope>
    <source>
        <strain evidence="3">GVMAG-M-3300023174-57</strain>
    </source>
</reference>
<dbReference type="EMBL" id="MN739664">
    <property type="protein sequence ID" value="QHT19307.1"/>
    <property type="molecule type" value="Genomic_DNA"/>
</dbReference>
<dbReference type="InterPro" id="IPR019835">
    <property type="entry name" value="SWIB_domain"/>
</dbReference>
<dbReference type="SMART" id="SM00151">
    <property type="entry name" value="SWIB"/>
    <property type="match status" value="1"/>
</dbReference>
<protein>
    <recommendedName>
        <fullName evidence="2">DM2 domain-containing protein</fullName>
    </recommendedName>
</protein>
<feature type="compositionally biased region" description="Low complexity" evidence="1">
    <location>
        <begin position="25"/>
        <end position="48"/>
    </location>
</feature>
<name>A0A6C0DRJ5_9ZZZZ</name>
<dbReference type="AlphaFoldDB" id="A0A6C0DRJ5"/>
<dbReference type="Pfam" id="PF02201">
    <property type="entry name" value="SWIB"/>
    <property type="match status" value="1"/>
</dbReference>
<organism evidence="3">
    <name type="scientific">viral metagenome</name>
    <dbReference type="NCBI Taxonomy" id="1070528"/>
    <lineage>
        <taxon>unclassified sequences</taxon>
        <taxon>metagenomes</taxon>
        <taxon>organismal metagenomes</taxon>
    </lineage>
</organism>
<dbReference type="InterPro" id="IPR036885">
    <property type="entry name" value="SWIB_MDM2_dom_sf"/>
</dbReference>
<feature type="compositionally biased region" description="Low complexity" evidence="1">
    <location>
        <begin position="1"/>
        <end position="16"/>
    </location>
</feature>
<evidence type="ECO:0000313" key="3">
    <source>
        <dbReference type="EMBL" id="QHT19307.1"/>
    </source>
</evidence>
<dbReference type="Gene3D" id="1.10.245.10">
    <property type="entry name" value="SWIB/MDM2 domain"/>
    <property type="match status" value="1"/>
</dbReference>
<dbReference type="CDD" id="cd10567">
    <property type="entry name" value="SWIB-MDM2_like"/>
    <property type="match status" value="1"/>
</dbReference>
<dbReference type="PROSITE" id="PS51925">
    <property type="entry name" value="SWIB_MDM2"/>
    <property type="match status" value="1"/>
</dbReference>
<sequence>MSSKTTNPKTTTTAKKTAPKKEEVAAPVAAPVAAASGRSKAASAAASPAPVAAAVVAAPAVPAAAASAEEEVNLVAEFNAQVTKVNDLRNTLGLVLADMKKLEKRLAREIKKAGRRRRTRAPAVDEAGNPLPKKPSVFTKPQKITDDLCVFLGKAKGTEMSRSDVTRGIMEYVKKHGLNAKQQINPDAALRKLLKVQDGDVVNILNLQRYLKIHYVKAPVA</sequence>